<proteinExistence type="predicted"/>
<sequence length="117" mass="14034">MPRQKKHCTEVHYGRLYTVRTSLLIKGGIQVNEPLTSAYYELLEEIQAVDFVLCELTLYLDTHPWDNEAIQQFNHHAHQSRQLKKQYEKQYGPLFQYGMSYSGYPWNWKEAPWPWQV</sequence>
<evidence type="ECO:0000313" key="2">
    <source>
        <dbReference type="EMBL" id="QTN01487.1"/>
    </source>
</evidence>
<dbReference type="Pfam" id="PF12652">
    <property type="entry name" value="CotJB"/>
    <property type="match status" value="1"/>
</dbReference>
<keyword evidence="3" id="KW-1185">Reference proteome</keyword>
<dbReference type="EMBL" id="CP046956">
    <property type="protein sequence ID" value="QTN01487.1"/>
    <property type="molecule type" value="Genomic_DNA"/>
</dbReference>
<keyword evidence="2" id="KW-0167">Capsid protein</keyword>
<name>A0ABX7W215_9BACI</name>
<accession>A0ABX7W215</accession>
<dbReference type="InterPro" id="IPR024207">
    <property type="entry name" value="CotJB_dom"/>
</dbReference>
<reference evidence="2 3" key="1">
    <citation type="submission" date="2019-12" db="EMBL/GenBank/DDBJ databases">
        <title>The whole genome sequencing of a strain isolated from a Mars analog, Dalangtan Playa.</title>
        <authorList>
            <person name="Huang T."/>
        </authorList>
    </citation>
    <scope>NUCLEOTIDE SEQUENCE [LARGE SCALE GENOMIC DNA]</scope>
    <source>
        <strain evidence="2 3">DP4-553-S</strain>
    </source>
</reference>
<gene>
    <name evidence="2" type="ORF">ERJ70_10445</name>
</gene>
<evidence type="ECO:0000259" key="1">
    <source>
        <dbReference type="Pfam" id="PF12652"/>
    </source>
</evidence>
<feature type="domain" description="Protein CotJB" evidence="1">
    <location>
        <begin position="41"/>
        <end position="116"/>
    </location>
</feature>
<keyword evidence="2" id="KW-0946">Virion</keyword>
<organism evidence="2 3">
    <name type="scientific">Sediminibacillus dalangtanensis</name>
    <dbReference type="NCBI Taxonomy" id="2729421"/>
    <lineage>
        <taxon>Bacteria</taxon>
        <taxon>Bacillati</taxon>
        <taxon>Bacillota</taxon>
        <taxon>Bacilli</taxon>
        <taxon>Bacillales</taxon>
        <taxon>Bacillaceae</taxon>
        <taxon>Sediminibacillus</taxon>
    </lineage>
</organism>
<evidence type="ECO:0000313" key="3">
    <source>
        <dbReference type="Proteomes" id="UP000665043"/>
    </source>
</evidence>
<protein>
    <submittedName>
        <fullName evidence="2">Spore coat protein CotJB</fullName>
    </submittedName>
</protein>
<dbReference type="Proteomes" id="UP000665043">
    <property type="component" value="Chromosome"/>
</dbReference>